<accession>A0A7S4K630</accession>
<organism evidence="1">
    <name type="scientific">Prymnesium polylepis</name>
    <dbReference type="NCBI Taxonomy" id="72548"/>
    <lineage>
        <taxon>Eukaryota</taxon>
        <taxon>Haptista</taxon>
        <taxon>Haptophyta</taxon>
        <taxon>Prymnesiophyceae</taxon>
        <taxon>Prymnesiales</taxon>
        <taxon>Prymnesiaceae</taxon>
        <taxon>Prymnesium</taxon>
    </lineage>
</organism>
<evidence type="ECO:0000313" key="1">
    <source>
        <dbReference type="EMBL" id="CAE2285125.1"/>
    </source>
</evidence>
<name>A0A7S4K630_9EUKA</name>
<reference evidence="1" key="1">
    <citation type="submission" date="2021-01" db="EMBL/GenBank/DDBJ databases">
        <authorList>
            <person name="Corre E."/>
            <person name="Pelletier E."/>
            <person name="Niang G."/>
            <person name="Scheremetjew M."/>
            <person name="Finn R."/>
            <person name="Kale V."/>
            <person name="Holt S."/>
            <person name="Cochrane G."/>
            <person name="Meng A."/>
            <person name="Brown T."/>
            <person name="Cohen L."/>
        </authorList>
    </citation>
    <scope>NUCLEOTIDE SEQUENCE</scope>
    <source>
        <strain evidence="1">UIO037</strain>
    </source>
</reference>
<proteinExistence type="predicted"/>
<dbReference type="AlphaFoldDB" id="A0A7S4K630"/>
<gene>
    <name evidence="1" type="ORF">CPOL0286_LOCUS18517</name>
</gene>
<sequence length="161" mass="18086">MERKYTTECLEVLVQALFGASLSEPQEPVSAFDCTVKFQAVGAADLSGTRILQRIPVHAPVEQVILAWCTMTGIKASEVSFWHGLRELKVNLDSSDYTPNIQTFHNLRLPKQVVIEYASRNKTAGFALRTIRLANNGIMWDDQMRLRAVFKKHAPAVNVEL</sequence>
<protein>
    <submittedName>
        <fullName evidence="1">Uncharacterized protein</fullName>
    </submittedName>
</protein>
<dbReference type="EMBL" id="HBKO01040327">
    <property type="protein sequence ID" value="CAE2285125.1"/>
    <property type="molecule type" value="Transcribed_RNA"/>
</dbReference>